<protein>
    <recommendedName>
        <fullName evidence="3">DNA topoisomerase</fullName>
        <ecNumber evidence="3">5.6.2.1</ecNumber>
    </recommendedName>
    <alternativeName>
        <fullName evidence="12">Omega-protein</fullName>
    </alternativeName>
    <alternativeName>
        <fullName evidence="11">Relaxing enzyme</fullName>
    </alternativeName>
    <alternativeName>
        <fullName evidence="9">Swivelase</fullName>
    </alternativeName>
    <alternativeName>
        <fullName evidence="10">Untwisting enzyme</fullName>
    </alternativeName>
</protein>
<evidence type="ECO:0000256" key="1">
    <source>
        <dbReference type="ARBA" id="ARBA00000213"/>
    </source>
</evidence>
<evidence type="ECO:0000256" key="12">
    <source>
        <dbReference type="ARBA" id="ARBA00032877"/>
    </source>
</evidence>
<sequence>MAILIIGEKPSASKAIAQAILKQTTFTPTKEHPKIEGKGIDGKDYVITWCFGHLVTLAHPEQYDPKYKTWKLEHLPIMPSKMKLLPIPGKQAQLAYIKKLAKSSEFIVNGCDSGREGEAIFQFVLEYLQIQKPVKRLWTSSLTVEAIRTAFAEMKDGKEYTSLYQAARSRAEADWIIGLNGTRVFTCKHHDKFTVGRVQTPTLAILADRQHEIDHFVEEDFYEVEVIFKQVGQDFKGIWQGPRMKDRSMAETIVQKVSGQMGTITSYEKKEEKNNPPKLYDLTLLQKEANAKFGFTADKTLKIAQKLYESKKISYPRTNSNYVDQTNIPFMHQVFELLKKTTYAALVAKGDKKYVHIHNKHICRPEKIEDHHAILPTENIPRAFGSKDEEKLYDLIVKRFLTHFFPPAVYRVHIILVDVKEESFKTTVKELLQSGWKVVYTEESDEGPLVENFSLDPSQPVTCQKAKILDKKTTPPKRFTEGTLVAAMQLAGREVEDEEAREAMKEHGIGTPATRAGMIEKLKATQYITTKGKHLYVTPKGMALIALIRKSGIGLLASPTLTGQWEKRLNDITKGATVDGFMKNIQKFVMALIDQTRNMEVLQKQTTTKELANCPSCGGTLFKNSKAYSCSRWKEGCSFKIWSKINGKTLTEKNVQDLIQKGETRYLKFKNKNSGTYEAKFKLEDRKTGDVSVQFRPRNN</sequence>
<dbReference type="PRINTS" id="PR00417">
    <property type="entry name" value="PRTPISMRASEI"/>
</dbReference>
<dbReference type="Gene3D" id="1.10.290.10">
    <property type="entry name" value="Topoisomerase I, domain 4"/>
    <property type="match status" value="1"/>
</dbReference>
<evidence type="ECO:0000256" key="10">
    <source>
        <dbReference type="ARBA" id="ARBA00031985"/>
    </source>
</evidence>
<dbReference type="InterPro" id="IPR023405">
    <property type="entry name" value="Topo_IA_core_domain"/>
</dbReference>
<dbReference type="Gene3D" id="1.10.460.10">
    <property type="entry name" value="Topoisomerase I, domain 2"/>
    <property type="match status" value="1"/>
</dbReference>
<evidence type="ECO:0000256" key="2">
    <source>
        <dbReference type="ARBA" id="ARBA00009446"/>
    </source>
</evidence>
<dbReference type="SUPFAM" id="SSF56712">
    <property type="entry name" value="Prokaryotic type I DNA topoisomerase"/>
    <property type="match status" value="1"/>
</dbReference>
<evidence type="ECO:0000256" key="6">
    <source>
        <dbReference type="ARBA" id="ARBA00023029"/>
    </source>
</evidence>
<evidence type="ECO:0000256" key="4">
    <source>
        <dbReference type="ARBA" id="ARBA00022723"/>
    </source>
</evidence>
<dbReference type="InterPro" id="IPR023406">
    <property type="entry name" value="Topo_IA_AS"/>
</dbReference>
<organism evidence="15 16">
    <name type="scientific">Ammoniphilus resinae</name>
    <dbReference type="NCBI Taxonomy" id="861532"/>
    <lineage>
        <taxon>Bacteria</taxon>
        <taxon>Bacillati</taxon>
        <taxon>Bacillota</taxon>
        <taxon>Bacilli</taxon>
        <taxon>Bacillales</taxon>
        <taxon>Paenibacillaceae</taxon>
        <taxon>Aneurinibacillus group</taxon>
        <taxon>Ammoniphilus</taxon>
    </lineage>
</organism>
<keyword evidence="5" id="KW-0460">Magnesium</keyword>
<feature type="domain" description="Toprim" evidence="13">
    <location>
        <begin position="2"/>
        <end position="143"/>
    </location>
</feature>
<gene>
    <name evidence="15" type="ORF">J2Z37_004740</name>
</gene>
<evidence type="ECO:0000256" key="11">
    <source>
        <dbReference type="ARBA" id="ARBA00032235"/>
    </source>
</evidence>
<dbReference type="GO" id="GO:0003917">
    <property type="term" value="F:DNA topoisomerase type I (single strand cut, ATP-independent) activity"/>
    <property type="evidence" value="ECO:0007669"/>
    <property type="project" value="UniProtKB-EC"/>
</dbReference>
<dbReference type="NCBIfam" id="TIGR01056">
    <property type="entry name" value="topB"/>
    <property type="match status" value="1"/>
</dbReference>
<evidence type="ECO:0000259" key="13">
    <source>
        <dbReference type="PROSITE" id="PS50880"/>
    </source>
</evidence>
<dbReference type="CDD" id="cd03362">
    <property type="entry name" value="TOPRIM_TopoIA_TopoIII"/>
    <property type="match status" value="1"/>
</dbReference>
<dbReference type="InterPro" id="IPR034144">
    <property type="entry name" value="TOPRIM_TopoIII"/>
</dbReference>
<dbReference type="Pfam" id="PF13342">
    <property type="entry name" value="Toprim_Crpt"/>
    <property type="match status" value="1"/>
</dbReference>
<comment type="similarity">
    <text evidence="2">Belongs to the type IA topoisomerase family.</text>
</comment>
<name>A0ABS4GXX6_9BACL</name>
<dbReference type="Gene3D" id="2.70.20.10">
    <property type="entry name" value="Topoisomerase I, domain 3"/>
    <property type="match status" value="1"/>
</dbReference>
<comment type="caution">
    <text evidence="15">The sequence shown here is derived from an EMBL/GenBank/DDBJ whole genome shotgun (WGS) entry which is preliminary data.</text>
</comment>
<dbReference type="SMART" id="SM00437">
    <property type="entry name" value="TOP1Ac"/>
    <property type="match status" value="1"/>
</dbReference>
<dbReference type="PROSITE" id="PS50880">
    <property type="entry name" value="TOPRIM"/>
    <property type="match status" value="1"/>
</dbReference>
<dbReference type="EC" id="5.6.2.1" evidence="3"/>
<dbReference type="InterPro" id="IPR013825">
    <property type="entry name" value="Topo_IA_cen_sub2"/>
</dbReference>
<dbReference type="InterPro" id="IPR005738">
    <property type="entry name" value="TopoIII"/>
</dbReference>
<evidence type="ECO:0000256" key="8">
    <source>
        <dbReference type="ARBA" id="ARBA00023235"/>
    </source>
</evidence>
<reference evidence="15 16" key="1">
    <citation type="submission" date="2021-03" db="EMBL/GenBank/DDBJ databases">
        <title>Genomic Encyclopedia of Type Strains, Phase IV (KMG-IV): sequencing the most valuable type-strain genomes for metagenomic binning, comparative biology and taxonomic classification.</title>
        <authorList>
            <person name="Goeker M."/>
        </authorList>
    </citation>
    <scope>NUCLEOTIDE SEQUENCE [LARGE SCALE GENOMIC DNA]</scope>
    <source>
        <strain evidence="15 16">DSM 24738</strain>
    </source>
</reference>
<dbReference type="Pfam" id="PF01751">
    <property type="entry name" value="Toprim"/>
    <property type="match status" value="1"/>
</dbReference>
<comment type="catalytic activity">
    <reaction evidence="1">
        <text>ATP-independent breakage of single-stranded DNA, followed by passage and rejoining.</text>
        <dbReference type="EC" id="5.6.2.1"/>
    </reaction>
</comment>
<dbReference type="RefSeq" id="WP_209812707.1">
    <property type="nucleotide sequence ID" value="NZ_JAGGKT010000026.1"/>
</dbReference>
<keyword evidence="7" id="KW-0238">DNA-binding</keyword>
<dbReference type="PANTHER" id="PTHR11390">
    <property type="entry name" value="PROKARYOTIC DNA TOPOISOMERASE"/>
    <property type="match status" value="1"/>
</dbReference>
<dbReference type="InterPro" id="IPR025589">
    <property type="entry name" value="Toprim_C_rpt"/>
</dbReference>
<dbReference type="SMART" id="SM00493">
    <property type="entry name" value="TOPRIM"/>
    <property type="match status" value="1"/>
</dbReference>
<dbReference type="PROSITE" id="PS52039">
    <property type="entry name" value="TOPO_IA_2"/>
    <property type="match status" value="1"/>
</dbReference>
<dbReference type="EMBL" id="JAGGKT010000026">
    <property type="protein sequence ID" value="MBP1934720.1"/>
    <property type="molecule type" value="Genomic_DNA"/>
</dbReference>
<keyword evidence="4" id="KW-0479">Metal-binding</keyword>
<evidence type="ECO:0000256" key="7">
    <source>
        <dbReference type="ARBA" id="ARBA00023125"/>
    </source>
</evidence>
<dbReference type="InterPro" id="IPR000380">
    <property type="entry name" value="Topo_IA"/>
</dbReference>
<dbReference type="NCBIfam" id="NF005829">
    <property type="entry name" value="PRK07726.1"/>
    <property type="match status" value="1"/>
</dbReference>
<dbReference type="Gene3D" id="3.40.50.140">
    <property type="match status" value="1"/>
</dbReference>
<dbReference type="PROSITE" id="PS00396">
    <property type="entry name" value="TOPO_IA_1"/>
    <property type="match status" value="1"/>
</dbReference>
<dbReference type="Pfam" id="PF01131">
    <property type="entry name" value="Topoisom_bac"/>
    <property type="match status" value="1"/>
</dbReference>
<keyword evidence="6" id="KW-0799">Topoisomerase</keyword>
<dbReference type="InterPro" id="IPR006171">
    <property type="entry name" value="TOPRIM_dom"/>
</dbReference>
<dbReference type="SMART" id="SM00436">
    <property type="entry name" value="TOP1Bc"/>
    <property type="match status" value="1"/>
</dbReference>
<accession>A0ABS4GXX6</accession>
<evidence type="ECO:0000256" key="5">
    <source>
        <dbReference type="ARBA" id="ARBA00022842"/>
    </source>
</evidence>
<evidence type="ECO:0000256" key="9">
    <source>
        <dbReference type="ARBA" id="ARBA00030003"/>
    </source>
</evidence>
<evidence type="ECO:0000256" key="3">
    <source>
        <dbReference type="ARBA" id="ARBA00012891"/>
    </source>
</evidence>
<evidence type="ECO:0000259" key="14">
    <source>
        <dbReference type="PROSITE" id="PS52039"/>
    </source>
</evidence>
<dbReference type="InterPro" id="IPR003601">
    <property type="entry name" value="Topo_IA_2"/>
</dbReference>
<dbReference type="InterPro" id="IPR013824">
    <property type="entry name" value="Topo_IA_cen_sub1"/>
</dbReference>
<keyword evidence="8 15" id="KW-0413">Isomerase</keyword>
<evidence type="ECO:0000313" key="15">
    <source>
        <dbReference type="EMBL" id="MBP1934720.1"/>
    </source>
</evidence>
<dbReference type="InterPro" id="IPR003602">
    <property type="entry name" value="Topo_IA_DNA-bd_dom"/>
</dbReference>
<keyword evidence="16" id="KW-1185">Reference proteome</keyword>
<dbReference type="InterPro" id="IPR013826">
    <property type="entry name" value="Topo_IA_cen_sub3"/>
</dbReference>
<dbReference type="InterPro" id="IPR013497">
    <property type="entry name" value="Topo_IA_cen"/>
</dbReference>
<dbReference type="PANTHER" id="PTHR11390:SF21">
    <property type="entry name" value="DNA TOPOISOMERASE 3-ALPHA"/>
    <property type="match status" value="1"/>
</dbReference>
<feature type="domain" description="Topo IA-type catalytic" evidence="14">
    <location>
        <begin position="160"/>
        <end position="594"/>
    </location>
</feature>
<dbReference type="Proteomes" id="UP001519343">
    <property type="component" value="Unassembled WGS sequence"/>
</dbReference>
<evidence type="ECO:0000313" key="16">
    <source>
        <dbReference type="Proteomes" id="UP001519343"/>
    </source>
</evidence>
<proteinExistence type="inferred from homology"/>
<dbReference type="CDD" id="cd00186">
    <property type="entry name" value="TOP1Ac"/>
    <property type="match status" value="1"/>
</dbReference>